<evidence type="ECO:0000313" key="2">
    <source>
        <dbReference type="EMBL" id="QNP47976.1"/>
    </source>
</evidence>
<accession>A0A7H0GI60</accession>
<reference evidence="2 3" key="1">
    <citation type="submission" date="2020-08" db="EMBL/GenBank/DDBJ databases">
        <title>Genome sequence of Diaphorobacter aerolatus KACC 16536T.</title>
        <authorList>
            <person name="Hyun D.-W."/>
            <person name="Bae J.-W."/>
        </authorList>
    </citation>
    <scope>NUCLEOTIDE SEQUENCE [LARGE SCALE GENOMIC DNA]</scope>
    <source>
        <strain evidence="2 3">KACC 16536</strain>
    </source>
</reference>
<name>A0A7H0GI60_9BURK</name>
<dbReference type="Proteomes" id="UP000516028">
    <property type="component" value="Chromosome"/>
</dbReference>
<keyword evidence="1" id="KW-0812">Transmembrane</keyword>
<keyword evidence="1" id="KW-1133">Transmembrane helix</keyword>
<dbReference type="RefSeq" id="WP_187723655.1">
    <property type="nucleotide sequence ID" value="NZ_CP060783.1"/>
</dbReference>
<organism evidence="2 3">
    <name type="scientific">Diaphorobacter aerolatus</name>
    <dbReference type="NCBI Taxonomy" id="1288495"/>
    <lineage>
        <taxon>Bacteria</taxon>
        <taxon>Pseudomonadati</taxon>
        <taxon>Pseudomonadota</taxon>
        <taxon>Betaproteobacteria</taxon>
        <taxon>Burkholderiales</taxon>
        <taxon>Comamonadaceae</taxon>
        <taxon>Diaphorobacter</taxon>
    </lineage>
</organism>
<dbReference type="KEGG" id="daer:H9K75_17995"/>
<feature type="transmembrane region" description="Helical" evidence="1">
    <location>
        <begin position="26"/>
        <end position="45"/>
    </location>
</feature>
<sequence length="159" mass="18283">MSDGHIHRADRHAPALRFALHRPARLGWILGVLSLLQLALLWWWALSGQPEQLVLKLWVACVLWLLATGCAAHCWWHACRGSIRWDGLQWEWQTPSGKTMLLEKPAVRLDFQSILLVQARQCGSSRSVHLWLEQRDDPLHWLALRRAVYSRALGELSTS</sequence>
<feature type="transmembrane region" description="Helical" evidence="1">
    <location>
        <begin position="57"/>
        <end position="76"/>
    </location>
</feature>
<keyword evidence="3" id="KW-1185">Reference proteome</keyword>
<dbReference type="EMBL" id="CP060783">
    <property type="protein sequence ID" value="QNP47976.1"/>
    <property type="molecule type" value="Genomic_DNA"/>
</dbReference>
<evidence type="ECO:0000256" key="1">
    <source>
        <dbReference type="SAM" id="Phobius"/>
    </source>
</evidence>
<evidence type="ECO:0000313" key="3">
    <source>
        <dbReference type="Proteomes" id="UP000516028"/>
    </source>
</evidence>
<protein>
    <submittedName>
        <fullName evidence="2">Uncharacterized protein</fullName>
    </submittedName>
</protein>
<dbReference type="AlphaFoldDB" id="A0A7H0GI60"/>
<proteinExistence type="predicted"/>
<gene>
    <name evidence="2" type="ORF">H9K75_17995</name>
</gene>
<keyword evidence="1" id="KW-0472">Membrane</keyword>